<gene>
    <name evidence="1" type="ORF">G1H10_18095</name>
</gene>
<dbReference type="Pfam" id="PF04075">
    <property type="entry name" value="F420H2_quin_red"/>
    <property type="match status" value="1"/>
</dbReference>
<keyword evidence="2" id="KW-1185">Reference proteome</keyword>
<comment type="caution">
    <text evidence="1">The sequence shown here is derived from an EMBL/GenBank/DDBJ whole genome shotgun (WGS) entry which is preliminary data.</text>
</comment>
<dbReference type="EMBL" id="JAAGOA010000013">
    <property type="protein sequence ID" value="NEE02088.1"/>
    <property type="molecule type" value="Genomic_DNA"/>
</dbReference>
<dbReference type="Gene3D" id="2.30.110.10">
    <property type="entry name" value="Electron Transport, Fmn-binding Protein, Chain A"/>
    <property type="match status" value="1"/>
</dbReference>
<evidence type="ECO:0000313" key="2">
    <source>
        <dbReference type="Proteomes" id="UP000475214"/>
    </source>
</evidence>
<accession>A0A6L9SC22</accession>
<sequence length="161" mass="18067">MPADQGDERKPLVGRLLRVRWLVRAPIWLYRARLGFLFGSRALMLEHIGRNSGLRRYVVLEVVSQRGPDRCVIVSGFGPSAQWFQNVLAHPQVRVSVGLRYRVPAEARQLGAEGAKTVLAGYAARHPKLWKTLEPVLDASMEESDDAGLPQVPVVELHLQR</sequence>
<name>A0A6L9SC22_9ACTN</name>
<dbReference type="AlphaFoldDB" id="A0A6L9SC22"/>
<dbReference type="NCBIfam" id="TIGR00026">
    <property type="entry name" value="hi_GC_TIGR00026"/>
    <property type="match status" value="1"/>
</dbReference>
<organism evidence="1 2">
    <name type="scientific">Phytoactinopolyspora halotolerans</name>
    <dbReference type="NCBI Taxonomy" id="1981512"/>
    <lineage>
        <taxon>Bacteria</taxon>
        <taxon>Bacillati</taxon>
        <taxon>Actinomycetota</taxon>
        <taxon>Actinomycetes</taxon>
        <taxon>Jiangellales</taxon>
        <taxon>Jiangellaceae</taxon>
        <taxon>Phytoactinopolyspora</taxon>
    </lineage>
</organism>
<dbReference type="GO" id="GO:0016491">
    <property type="term" value="F:oxidoreductase activity"/>
    <property type="evidence" value="ECO:0007669"/>
    <property type="project" value="InterPro"/>
</dbReference>
<evidence type="ECO:0000313" key="1">
    <source>
        <dbReference type="EMBL" id="NEE02088.1"/>
    </source>
</evidence>
<proteinExistence type="predicted"/>
<dbReference type="RefSeq" id="WP_163740355.1">
    <property type="nucleotide sequence ID" value="NZ_JAAGOA010000013.1"/>
</dbReference>
<protein>
    <submittedName>
        <fullName evidence="1">Nitroreductase family deazaflavin-dependent oxidoreductase</fullName>
    </submittedName>
</protein>
<dbReference type="InterPro" id="IPR004378">
    <property type="entry name" value="F420H2_quin_Rdtase"/>
</dbReference>
<reference evidence="1 2" key="1">
    <citation type="submission" date="2020-02" db="EMBL/GenBank/DDBJ databases">
        <authorList>
            <person name="Li X.-J."/>
            <person name="Han X.-M."/>
        </authorList>
    </citation>
    <scope>NUCLEOTIDE SEQUENCE [LARGE SCALE GENOMIC DNA]</scope>
    <source>
        <strain evidence="1 2">CCTCC AB 2017055</strain>
    </source>
</reference>
<dbReference type="InterPro" id="IPR012349">
    <property type="entry name" value="Split_barrel_FMN-bd"/>
</dbReference>
<dbReference type="Proteomes" id="UP000475214">
    <property type="component" value="Unassembled WGS sequence"/>
</dbReference>